<proteinExistence type="predicted"/>
<comment type="caution">
    <text evidence="1">The sequence shown here is derived from an EMBL/GenBank/DDBJ whole genome shotgun (WGS) entry which is preliminary data.</text>
</comment>
<sequence length="83" mass="9752">MSRWSTSYSHGVLISFEFVKHLRLQEQVRAICNEKGWEFEEMEGDLGILRRMLEGDWNSQEVLLVEPGRRIVASNDERIITTQ</sequence>
<gene>
    <name evidence="1" type="ORF">SDC9_197352</name>
</gene>
<evidence type="ECO:0000313" key="1">
    <source>
        <dbReference type="EMBL" id="MPN49730.1"/>
    </source>
</evidence>
<dbReference type="AlphaFoldDB" id="A0A645IF45"/>
<accession>A0A645IF45</accession>
<protein>
    <submittedName>
        <fullName evidence="1">Uncharacterized protein</fullName>
    </submittedName>
</protein>
<organism evidence="1">
    <name type="scientific">bioreactor metagenome</name>
    <dbReference type="NCBI Taxonomy" id="1076179"/>
    <lineage>
        <taxon>unclassified sequences</taxon>
        <taxon>metagenomes</taxon>
        <taxon>ecological metagenomes</taxon>
    </lineage>
</organism>
<dbReference type="EMBL" id="VSSQ01113233">
    <property type="protein sequence ID" value="MPN49730.1"/>
    <property type="molecule type" value="Genomic_DNA"/>
</dbReference>
<name>A0A645IF45_9ZZZZ</name>
<reference evidence="1" key="1">
    <citation type="submission" date="2019-08" db="EMBL/GenBank/DDBJ databases">
        <authorList>
            <person name="Kucharzyk K."/>
            <person name="Murdoch R.W."/>
            <person name="Higgins S."/>
            <person name="Loffler F."/>
        </authorList>
    </citation>
    <scope>NUCLEOTIDE SEQUENCE</scope>
</reference>